<dbReference type="EMBL" id="FUYM01000002">
    <property type="protein sequence ID" value="SKB37729.1"/>
    <property type="molecule type" value="Genomic_DNA"/>
</dbReference>
<keyword evidence="4" id="KW-0804">Transcription</keyword>
<protein>
    <submittedName>
        <fullName evidence="6">Transcriptional regulator, LysR family</fullName>
    </submittedName>
</protein>
<dbReference type="InterPro" id="IPR005119">
    <property type="entry name" value="LysR_subst-bd"/>
</dbReference>
<comment type="similarity">
    <text evidence="1">Belongs to the LysR transcriptional regulatory family.</text>
</comment>
<dbReference type="PANTHER" id="PTHR30118:SF15">
    <property type="entry name" value="TRANSCRIPTIONAL REGULATORY PROTEIN"/>
    <property type="match status" value="1"/>
</dbReference>
<dbReference type="Proteomes" id="UP000189818">
    <property type="component" value="Unassembled WGS sequence"/>
</dbReference>
<dbReference type="RefSeq" id="WP_079646946.1">
    <property type="nucleotide sequence ID" value="NZ_FUYM01000002.1"/>
</dbReference>
<dbReference type="SUPFAM" id="SSF53850">
    <property type="entry name" value="Periplasmic binding protein-like II"/>
    <property type="match status" value="1"/>
</dbReference>
<dbReference type="Pfam" id="PF00126">
    <property type="entry name" value="HTH_1"/>
    <property type="match status" value="1"/>
</dbReference>
<dbReference type="CDD" id="cd08469">
    <property type="entry name" value="PBP2_PnbR"/>
    <property type="match status" value="1"/>
</dbReference>
<evidence type="ECO:0000313" key="6">
    <source>
        <dbReference type="EMBL" id="SKB37729.1"/>
    </source>
</evidence>
<keyword evidence="2" id="KW-0805">Transcription regulation</keyword>
<evidence type="ECO:0000256" key="4">
    <source>
        <dbReference type="ARBA" id="ARBA00023163"/>
    </source>
</evidence>
<keyword evidence="3" id="KW-0238">DNA-binding</keyword>
<dbReference type="GO" id="GO:0003677">
    <property type="term" value="F:DNA binding"/>
    <property type="evidence" value="ECO:0007669"/>
    <property type="project" value="UniProtKB-KW"/>
</dbReference>
<reference evidence="7" key="1">
    <citation type="submission" date="2017-02" db="EMBL/GenBank/DDBJ databases">
        <authorList>
            <person name="Varghese N."/>
            <person name="Submissions S."/>
        </authorList>
    </citation>
    <scope>NUCLEOTIDE SEQUENCE [LARGE SCALE GENOMIC DNA]</scope>
    <source>
        <strain evidence="7">UM2</strain>
    </source>
</reference>
<organism evidence="6 7">
    <name type="scientific">Rhizorhabdus histidinilytica</name>
    <dbReference type="NCBI Taxonomy" id="439228"/>
    <lineage>
        <taxon>Bacteria</taxon>
        <taxon>Pseudomonadati</taxon>
        <taxon>Pseudomonadota</taxon>
        <taxon>Alphaproteobacteria</taxon>
        <taxon>Sphingomonadales</taxon>
        <taxon>Sphingomonadaceae</taxon>
        <taxon>Rhizorhabdus</taxon>
    </lineage>
</organism>
<dbReference type="InterPro" id="IPR050389">
    <property type="entry name" value="LysR-type_TF"/>
</dbReference>
<dbReference type="PROSITE" id="PS50931">
    <property type="entry name" value="HTH_LYSR"/>
    <property type="match status" value="1"/>
</dbReference>
<dbReference type="Gene3D" id="1.10.10.10">
    <property type="entry name" value="Winged helix-like DNA-binding domain superfamily/Winged helix DNA-binding domain"/>
    <property type="match status" value="1"/>
</dbReference>
<dbReference type="InterPro" id="IPR000847">
    <property type="entry name" value="LysR_HTH_N"/>
</dbReference>
<evidence type="ECO:0000313" key="7">
    <source>
        <dbReference type="Proteomes" id="UP000189818"/>
    </source>
</evidence>
<evidence type="ECO:0000256" key="2">
    <source>
        <dbReference type="ARBA" id="ARBA00023015"/>
    </source>
</evidence>
<evidence type="ECO:0000256" key="1">
    <source>
        <dbReference type="ARBA" id="ARBA00009437"/>
    </source>
</evidence>
<dbReference type="AlphaFoldDB" id="A0A1T5AS93"/>
<proteinExistence type="inferred from homology"/>
<accession>A0A1T5AS93</accession>
<dbReference type="Gene3D" id="3.40.190.10">
    <property type="entry name" value="Periplasmic binding protein-like II"/>
    <property type="match status" value="2"/>
</dbReference>
<sequence>MTQIHFRSLDLNLLRVFDALTEEGSVTGAAGLLGLTPSAVSHSLNRLRHILKDDLFLRGAKGMNPTPKALALAVPIRRALVDIQQALNGDSFVPEKTDRRFSIACGDYVTAVLMPEVIARFRKAAPLAELRIQPVGAVMKELDAGRIDLAMGGFERIPERLASEPLFADDMVWVMRADSPFAKREPTLEGLAALPHLAIASPDNDRAVSGIVSDAGLERRVVRDDPRILDQYFEERGLRRTVAMTAPNPIVAMAIVAECDLAAMMPRNLAEAFAERYRLALWKPPHPSALFQISTVWHRWHGDQPAVDWLRAMIRSVAEERMAAATTS</sequence>
<name>A0A1T5AS93_9SPHN</name>
<dbReference type="OrthoDB" id="8339333at2"/>
<evidence type="ECO:0000259" key="5">
    <source>
        <dbReference type="PROSITE" id="PS50931"/>
    </source>
</evidence>
<dbReference type="Pfam" id="PF03466">
    <property type="entry name" value="LysR_substrate"/>
    <property type="match status" value="1"/>
</dbReference>
<dbReference type="InterPro" id="IPR036390">
    <property type="entry name" value="WH_DNA-bd_sf"/>
</dbReference>
<dbReference type="STRING" id="439228.SAMN06295920_102181"/>
<feature type="domain" description="HTH lysR-type" evidence="5">
    <location>
        <begin position="9"/>
        <end position="66"/>
    </location>
</feature>
<dbReference type="InterPro" id="IPR036388">
    <property type="entry name" value="WH-like_DNA-bd_sf"/>
</dbReference>
<gene>
    <name evidence="6" type="ORF">SAMN06295920_102181</name>
</gene>
<dbReference type="PANTHER" id="PTHR30118">
    <property type="entry name" value="HTH-TYPE TRANSCRIPTIONAL REGULATOR LEUO-RELATED"/>
    <property type="match status" value="1"/>
</dbReference>
<keyword evidence="7" id="KW-1185">Reference proteome</keyword>
<dbReference type="GO" id="GO:0003700">
    <property type="term" value="F:DNA-binding transcription factor activity"/>
    <property type="evidence" value="ECO:0007669"/>
    <property type="project" value="InterPro"/>
</dbReference>
<evidence type="ECO:0000256" key="3">
    <source>
        <dbReference type="ARBA" id="ARBA00023125"/>
    </source>
</evidence>
<dbReference type="SUPFAM" id="SSF46785">
    <property type="entry name" value="Winged helix' DNA-binding domain"/>
    <property type="match status" value="1"/>
</dbReference>